<dbReference type="PRINTS" id="PR01715">
    <property type="entry name" value="FERRIBNDNGPP"/>
</dbReference>
<evidence type="ECO:0000313" key="8">
    <source>
        <dbReference type="Proteomes" id="UP000186002"/>
    </source>
</evidence>
<dbReference type="InterPro" id="IPR051313">
    <property type="entry name" value="Bact_iron-sidero_bind"/>
</dbReference>
<dbReference type="InterPro" id="IPR006311">
    <property type="entry name" value="TAT_signal"/>
</dbReference>
<keyword evidence="4" id="KW-0406">Ion transport</keyword>
<keyword evidence="4" id="KW-0410">Iron transport</keyword>
<dbReference type="PROSITE" id="PS51318">
    <property type="entry name" value="TAT"/>
    <property type="match status" value="1"/>
</dbReference>
<dbReference type="STRING" id="735517.SAMN05444272_0968"/>
<evidence type="ECO:0000256" key="3">
    <source>
        <dbReference type="ARBA" id="ARBA00022448"/>
    </source>
</evidence>
<organism evidence="7 8">
    <name type="scientific">Roseibium suaedae</name>
    <dbReference type="NCBI Taxonomy" id="735517"/>
    <lineage>
        <taxon>Bacteria</taxon>
        <taxon>Pseudomonadati</taxon>
        <taxon>Pseudomonadota</taxon>
        <taxon>Alphaproteobacteria</taxon>
        <taxon>Hyphomicrobiales</taxon>
        <taxon>Stappiaceae</taxon>
        <taxon>Roseibium</taxon>
    </lineage>
</organism>
<keyword evidence="8" id="KW-1185">Reference proteome</keyword>
<evidence type="ECO:0000256" key="2">
    <source>
        <dbReference type="ARBA" id="ARBA00008814"/>
    </source>
</evidence>
<keyword evidence="5" id="KW-0732">Signal</keyword>
<dbReference type="Pfam" id="PF01497">
    <property type="entry name" value="Peripla_BP_2"/>
    <property type="match status" value="1"/>
</dbReference>
<dbReference type="GO" id="GO:0030288">
    <property type="term" value="C:outer membrane-bounded periplasmic space"/>
    <property type="evidence" value="ECO:0007669"/>
    <property type="project" value="TreeGrafter"/>
</dbReference>
<dbReference type="OrthoDB" id="8370650at2"/>
<dbReference type="PANTHER" id="PTHR30532:SF1">
    <property type="entry name" value="IRON(3+)-HYDROXAMATE-BINDING PROTEIN FHUD"/>
    <property type="match status" value="1"/>
</dbReference>
<evidence type="ECO:0000256" key="4">
    <source>
        <dbReference type="ARBA" id="ARBA00022496"/>
    </source>
</evidence>
<sequence>MTKSNSTAEGFSPLRLRPTRRSVLGGLAGLCLSPGTAFAEASPARVAALDWASALNLLALGIEPVAVPEKQRYGQFVVAPALPESTEELGLRSEPNLELLARLKPDLIVTNGELSALHERLDRIAPVTLFQPHPFGADATRGDPLSIGFERLEALADTTGRQDAFEAYKQSSLAMLDEAAQRLGGYDGRPVYLVTLVDPRRCLVFAQNSLYQPILDRFGIANAWKDGGTAFGHRTVTLDALTADPEARLVTIGDERLVRGAIAMKLPVLSSLAPVRAGRVTFLSQSLFYGGAPAALRFGQLLADALTAPGTTG</sequence>
<dbReference type="EMBL" id="FRBW01000001">
    <property type="protein sequence ID" value="SHL58396.1"/>
    <property type="molecule type" value="Genomic_DNA"/>
</dbReference>
<reference evidence="7 8" key="1">
    <citation type="submission" date="2016-11" db="EMBL/GenBank/DDBJ databases">
        <authorList>
            <person name="Jaros S."/>
            <person name="Januszkiewicz K."/>
            <person name="Wedrychowicz H."/>
        </authorList>
    </citation>
    <scope>NUCLEOTIDE SEQUENCE [LARGE SCALE GENOMIC DNA]</scope>
    <source>
        <strain evidence="7 8">DSM 22153</strain>
    </source>
</reference>
<accession>A0A1M7BU50</accession>
<dbReference type="Proteomes" id="UP000186002">
    <property type="component" value="Unassembled WGS sequence"/>
</dbReference>
<feature type="domain" description="Fe/B12 periplasmic-binding" evidence="6">
    <location>
        <begin position="45"/>
        <end position="310"/>
    </location>
</feature>
<dbReference type="PROSITE" id="PS50983">
    <property type="entry name" value="FE_B12_PBP"/>
    <property type="match status" value="1"/>
</dbReference>
<dbReference type="GO" id="GO:1901678">
    <property type="term" value="P:iron coordination entity transport"/>
    <property type="evidence" value="ECO:0007669"/>
    <property type="project" value="UniProtKB-ARBA"/>
</dbReference>
<gene>
    <name evidence="7" type="ORF">SAMN05444272_0968</name>
</gene>
<comment type="subcellular location">
    <subcellularLocation>
        <location evidence="1">Cell envelope</location>
    </subcellularLocation>
</comment>
<keyword evidence="4" id="KW-0408">Iron</keyword>
<dbReference type="InterPro" id="IPR002491">
    <property type="entry name" value="ABC_transptr_periplasmic_BD"/>
</dbReference>
<proteinExistence type="inferred from homology"/>
<evidence type="ECO:0000256" key="1">
    <source>
        <dbReference type="ARBA" id="ARBA00004196"/>
    </source>
</evidence>
<dbReference type="AlphaFoldDB" id="A0A1M7BU50"/>
<name>A0A1M7BU50_9HYPH</name>
<dbReference type="Gene3D" id="3.40.50.1980">
    <property type="entry name" value="Nitrogenase molybdenum iron protein domain"/>
    <property type="match status" value="2"/>
</dbReference>
<protein>
    <submittedName>
        <fullName evidence="7">Iron complex transport system substrate-binding protein</fullName>
    </submittedName>
</protein>
<keyword evidence="3" id="KW-0813">Transport</keyword>
<comment type="similarity">
    <text evidence="2">Belongs to the bacterial solute-binding protein 8 family.</text>
</comment>
<dbReference type="RefSeq" id="WP_073009495.1">
    <property type="nucleotide sequence ID" value="NZ_FRBW01000001.1"/>
</dbReference>
<evidence type="ECO:0000259" key="6">
    <source>
        <dbReference type="PROSITE" id="PS50983"/>
    </source>
</evidence>
<evidence type="ECO:0000313" key="7">
    <source>
        <dbReference type="EMBL" id="SHL58396.1"/>
    </source>
</evidence>
<dbReference type="SUPFAM" id="SSF53807">
    <property type="entry name" value="Helical backbone' metal receptor"/>
    <property type="match status" value="1"/>
</dbReference>
<evidence type="ECO:0000256" key="5">
    <source>
        <dbReference type="ARBA" id="ARBA00022729"/>
    </source>
</evidence>
<dbReference type="PANTHER" id="PTHR30532">
    <property type="entry name" value="IRON III DICITRATE-BINDING PERIPLASMIC PROTEIN"/>
    <property type="match status" value="1"/>
</dbReference>